<dbReference type="EMBL" id="KZ358762">
    <property type="protein sequence ID" value="PIO59120.1"/>
    <property type="molecule type" value="Genomic_DNA"/>
</dbReference>
<dbReference type="InterPro" id="IPR010734">
    <property type="entry name" value="Copine_C"/>
</dbReference>
<protein>
    <recommendedName>
        <fullName evidence="1">Copine C-terminal domain-containing protein</fullName>
    </recommendedName>
</protein>
<keyword evidence="3" id="KW-1185">Reference proteome</keyword>
<evidence type="ECO:0000259" key="1">
    <source>
        <dbReference type="Pfam" id="PF07002"/>
    </source>
</evidence>
<dbReference type="Proteomes" id="UP000230423">
    <property type="component" value="Unassembled WGS sequence"/>
</dbReference>
<proteinExistence type="predicted"/>
<reference evidence="2 3" key="1">
    <citation type="submission" date="2015-09" db="EMBL/GenBank/DDBJ databases">
        <title>Draft genome of the parasitic nematode Teladorsagia circumcincta isolate WARC Sus (inbred).</title>
        <authorList>
            <person name="Mitreva M."/>
        </authorList>
    </citation>
    <scope>NUCLEOTIDE SEQUENCE [LARGE SCALE GENOMIC DNA]</scope>
    <source>
        <strain evidence="2 3">S</strain>
    </source>
</reference>
<feature type="non-terminal residue" evidence="2">
    <location>
        <position position="82"/>
    </location>
</feature>
<organism evidence="2 3">
    <name type="scientific">Teladorsagia circumcincta</name>
    <name type="common">Brown stomach worm</name>
    <name type="synonym">Ostertagia circumcincta</name>
    <dbReference type="NCBI Taxonomy" id="45464"/>
    <lineage>
        <taxon>Eukaryota</taxon>
        <taxon>Metazoa</taxon>
        <taxon>Ecdysozoa</taxon>
        <taxon>Nematoda</taxon>
        <taxon>Chromadorea</taxon>
        <taxon>Rhabditida</taxon>
        <taxon>Rhabditina</taxon>
        <taxon>Rhabditomorpha</taxon>
        <taxon>Strongyloidea</taxon>
        <taxon>Trichostrongylidae</taxon>
        <taxon>Teladorsagia</taxon>
    </lineage>
</organism>
<dbReference type="OrthoDB" id="5855668at2759"/>
<evidence type="ECO:0000313" key="2">
    <source>
        <dbReference type="EMBL" id="PIO59120.1"/>
    </source>
</evidence>
<evidence type="ECO:0000313" key="3">
    <source>
        <dbReference type="Proteomes" id="UP000230423"/>
    </source>
</evidence>
<dbReference type="AlphaFoldDB" id="A0A2G9TP69"/>
<dbReference type="Pfam" id="PF07002">
    <property type="entry name" value="Copine"/>
    <property type="match status" value="1"/>
</dbReference>
<accession>A0A2G9TP69</accession>
<sequence length="82" mass="9060">ARNETTLGRAINVIPSSMCKDIPIYKSQNLSSSCVVRRLEGVLNAYHKCVPVVRLYGPTNFAPVITEAARRAAEVRDGSHYQ</sequence>
<feature type="non-terminal residue" evidence="2">
    <location>
        <position position="1"/>
    </location>
</feature>
<feature type="domain" description="Copine C-terminal" evidence="1">
    <location>
        <begin position="34"/>
        <end position="81"/>
    </location>
</feature>
<gene>
    <name evidence="2" type="ORF">TELCIR_19427</name>
</gene>
<name>A0A2G9TP69_TELCI</name>